<dbReference type="PANTHER" id="PTHR43581:SF2">
    <property type="entry name" value="EXCINUCLEASE ATPASE SUBUNIT"/>
    <property type="match status" value="1"/>
</dbReference>
<dbReference type="InterPro" id="IPR003959">
    <property type="entry name" value="ATPase_AAA_core"/>
</dbReference>
<accession>A0ABR7UWG2</accession>
<evidence type="ECO:0000259" key="1">
    <source>
        <dbReference type="Pfam" id="PF13304"/>
    </source>
</evidence>
<protein>
    <recommendedName>
        <fullName evidence="1">ATPase AAA-type core domain-containing protein</fullName>
    </recommendedName>
</protein>
<dbReference type="InterPro" id="IPR051396">
    <property type="entry name" value="Bact_Antivir_Def_Nuclease"/>
</dbReference>
<reference evidence="2 3" key="1">
    <citation type="journal article" date="2020" name="Microbiol. Res.">
        <title>Flavobacterium pokkalii sp. nov., a novel plant growth promoting native rhizobacteria isolated from pokkali rice grown in coastal saline affected agricultural regions of southern India, Kerala.</title>
        <authorList>
            <person name="Menon R.R."/>
            <person name="Kumari S."/>
            <person name="Viver T."/>
            <person name="Rameshkumar N."/>
        </authorList>
    </citation>
    <scope>NUCLEOTIDE SEQUENCE [LARGE SCALE GENOMIC DNA]</scope>
    <source>
        <strain evidence="2 3">L1I52</strain>
    </source>
</reference>
<dbReference type="InterPro" id="IPR027417">
    <property type="entry name" value="P-loop_NTPase"/>
</dbReference>
<gene>
    <name evidence="2" type="ORF">B6A10_13250</name>
</gene>
<evidence type="ECO:0000313" key="2">
    <source>
        <dbReference type="EMBL" id="MBD0726140.1"/>
    </source>
</evidence>
<sequence>MIRINNIHIKNIGPLQNLYLEFDNSFNIICGQNGIGKTTILNCLAQTFSGSTTSIKKNSKAEIGIWETGLVIDSKEIKHSLKTQSFHPDENKKDKNGLHESSNDVIYFKTQRDIPYVGLSTISKDKNGINFFSETITGSSSSGIKNWIVNRYMFAAQPGSLDINQIKNFELLKSCFSLLDENIKFNRVLSSSFDIMLLNREEEIYFEYLSSGFKSCLAIIIGVIMEVELRHRSPFKYVKDFDGIILIDEIDLHLHPEWQAKIYLILKSILPNAQIFSTTHSPHIIQVAQPNEIIALVNEENNNVKVNTLLNSEYGCQGWSVEEILRDVMGMEETRTQKYLNAISNFNNAIEIEDFDTAKAQFAILDVMLHPENSLRKILKIQLTGSFLND</sequence>
<name>A0ABR7UWG2_9FLAO</name>
<dbReference type="Pfam" id="PF13304">
    <property type="entry name" value="AAA_21"/>
    <property type="match status" value="1"/>
</dbReference>
<proteinExistence type="predicted"/>
<dbReference type="PANTHER" id="PTHR43581">
    <property type="entry name" value="ATP/GTP PHOSPHATASE"/>
    <property type="match status" value="1"/>
</dbReference>
<organism evidence="2 3">
    <name type="scientific">Flavobacterium pokkalii</name>
    <dbReference type="NCBI Taxonomy" id="1940408"/>
    <lineage>
        <taxon>Bacteria</taxon>
        <taxon>Pseudomonadati</taxon>
        <taxon>Bacteroidota</taxon>
        <taxon>Flavobacteriia</taxon>
        <taxon>Flavobacteriales</taxon>
        <taxon>Flavobacteriaceae</taxon>
        <taxon>Flavobacterium</taxon>
    </lineage>
</organism>
<comment type="caution">
    <text evidence="2">The sequence shown here is derived from an EMBL/GenBank/DDBJ whole genome shotgun (WGS) entry which is preliminary data.</text>
</comment>
<evidence type="ECO:0000313" key="3">
    <source>
        <dbReference type="Proteomes" id="UP000661715"/>
    </source>
</evidence>
<dbReference type="Proteomes" id="UP000661715">
    <property type="component" value="Unassembled WGS sequence"/>
</dbReference>
<feature type="domain" description="ATPase AAA-type core" evidence="1">
    <location>
        <begin position="26"/>
        <end position="285"/>
    </location>
</feature>
<dbReference type="SUPFAM" id="SSF52540">
    <property type="entry name" value="P-loop containing nucleoside triphosphate hydrolases"/>
    <property type="match status" value="1"/>
</dbReference>
<keyword evidence="3" id="KW-1185">Reference proteome</keyword>
<dbReference type="EMBL" id="NASZ01000022">
    <property type="protein sequence ID" value="MBD0726140.1"/>
    <property type="molecule type" value="Genomic_DNA"/>
</dbReference>
<dbReference type="RefSeq" id="WP_188221240.1">
    <property type="nucleotide sequence ID" value="NZ_NASZ01000022.1"/>
</dbReference>
<dbReference type="Gene3D" id="3.40.50.300">
    <property type="entry name" value="P-loop containing nucleotide triphosphate hydrolases"/>
    <property type="match status" value="2"/>
</dbReference>